<evidence type="ECO:0000313" key="1">
    <source>
        <dbReference type="EMBL" id="KAK2151590.1"/>
    </source>
</evidence>
<proteinExistence type="predicted"/>
<accession>A0AAD9JG86</accession>
<dbReference type="AlphaFoldDB" id="A0AAD9JG86"/>
<reference evidence="1" key="1">
    <citation type="journal article" date="2023" name="Mol. Biol. Evol.">
        <title>Third-Generation Sequencing Reveals the Adaptive Role of the Epigenome in Three Deep-Sea Polychaetes.</title>
        <authorList>
            <person name="Perez M."/>
            <person name="Aroh O."/>
            <person name="Sun Y."/>
            <person name="Lan Y."/>
            <person name="Juniper S.K."/>
            <person name="Young C.R."/>
            <person name="Angers B."/>
            <person name="Qian P.Y."/>
        </authorList>
    </citation>
    <scope>NUCLEOTIDE SEQUENCE</scope>
    <source>
        <strain evidence="1">P08H-3</strain>
    </source>
</reference>
<organism evidence="1 2">
    <name type="scientific">Paralvinella palmiformis</name>
    <dbReference type="NCBI Taxonomy" id="53620"/>
    <lineage>
        <taxon>Eukaryota</taxon>
        <taxon>Metazoa</taxon>
        <taxon>Spiralia</taxon>
        <taxon>Lophotrochozoa</taxon>
        <taxon>Annelida</taxon>
        <taxon>Polychaeta</taxon>
        <taxon>Sedentaria</taxon>
        <taxon>Canalipalpata</taxon>
        <taxon>Terebellida</taxon>
        <taxon>Terebelliformia</taxon>
        <taxon>Alvinellidae</taxon>
        <taxon>Paralvinella</taxon>
    </lineage>
</organism>
<evidence type="ECO:0000313" key="2">
    <source>
        <dbReference type="Proteomes" id="UP001208570"/>
    </source>
</evidence>
<dbReference type="EMBL" id="JAODUP010000358">
    <property type="protein sequence ID" value="KAK2151590.1"/>
    <property type="molecule type" value="Genomic_DNA"/>
</dbReference>
<keyword evidence="2" id="KW-1185">Reference proteome</keyword>
<protein>
    <submittedName>
        <fullName evidence="1">Uncharacterized protein</fullName>
    </submittedName>
</protein>
<comment type="caution">
    <text evidence="1">The sequence shown here is derived from an EMBL/GenBank/DDBJ whole genome shotgun (WGS) entry which is preliminary data.</text>
</comment>
<name>A0AAD9JG86_9ANNE</name>
<sequence>MSKMCISEWGFVRWGYSGVLSWIRIVIVHPGKSSQVI</sequence>
<gene>
    <name evidence="1" type="ORF">LSH36_358g02106</name>
</gene>
<dbReference type="Proteomes" id="UP001208570">
    <property type="component" value="Unassembled WGS sequence"/>
</dbReference>